<dbReference type="PANTHER" id="PTHR44757:SF2">
    <property type="entry name" value="BIOFILM ARCHITECTURE MAINTENANCE PROTEIN MBAA"/>
    <property type="match status" value="1"/>
</dbReference>
<dbReference type="InterPro" id="IPR011006">
    <property type="entry name" value="CheY-like_superfamily"/>
</dbReference>
<dbReference type="Pfam" id="PF00990">
    <property type="entry name" value="GGDEF"/>
    <property type="match status" value="1"/>
</dbReference>
<dbReference type="Pfam" id="PF00563">
    <property type="entry name" value="EAL"/>
    <property type="match status" value="1"/>
</dbReference>
<dbReference type="Pfam" id="PF13185">
    <property type="entry name" value="GAF_2"/>
    <property type="match status" value="1"/>
</dbReference>
<evidence type="ECO:0000313" key="9">
    <source>
        <dbReference type="Proteomes" id="UP000716322"/>
    </source>
</evidence>
<dbReference type="RefSeq" id="WP_166859194.1">
    <property type="nucleotide sequence ID" value="NZ_JAAQOM010000006.1"/>
</dbReference>
<dbReference type="SMART" id="SM00052">
    <property type="entry name" value="EAL"/>
    <property type="match status" value="1"/>
</dbReference>
<dbReference type="SUPFAM" id="SSF55073">
    <property type="entry name" value="Nucleotide cyclase"/>
    <property type="match status" value="1"/>
</dbReference>
<dbReference type="Pfam" id="PF00072">
    <property type="entry name" value="Response_reg"/>
    <property type="match status" value="1"/>
</dbReference>
<evidence type="ECO:0000256" key="3">
    <source>
        <dbReference type="PROSITE-ProRule" id="PRU00169"/>
    </source>
</evidence>
<feature type="domain" description="EAL" evidence="6">
    <location>
        <begin position="626"/>
        <end position="878"/>
    </location>
</feature>
<dbReference type="Proteomes" id="UP000716322">
    <property type="component" value="Unassembled WGS sequence"/>
</dbReference>
<dbReference type="Gene3D" id="3.30.450.20">
    <property type="entry name" value="PAS domain"/>
    <property type="match status" value="1"/>
</dbReference>
<organism evidence="8 9">
    <name type="scientific">Telluria antibiotica</name>
    <dbReference type="NCBI Taxonomy" id="2717319"/>
    <lineage>
        <taxon>Bacteria</taxon>
        <taxon>Pseudomonadati</taxon>
        <taxon>Pseudomonadota</taxon>
        <taxon>Betaproteobacteria</taxon>
        <taxon>Burkholderiales</taxon>
        <taxon>Oxalobacteraceae</taxon>
        <taxon>Telluria group</taxon>
        <taxon>Telluria</taxon>
    </lineage>
</organism>
<dbReference type="Gene3D" id="3.20.20.450">
    <property type="entry name" value="EAL domain"/>
    <property type="match status" value="1"/>
</dbReference>
<dbReference type="NCBIfam" id="TIGR00229">
    <property type="entry name" value="sensory_box"/>
    <property type="match status" value="1"/>
</dbReference>
<evidence type="ECO:0000256" key="1">
    <source>
        <dbReference type="ARBA" id="ARBA00022679"/>
    </source>
</evidence>
<dbReference type="SMART" id="SM00267">
    <property type="entry name" value="GGDEF"/>
    <property type="match status" value="1"/>
</dbReference>
<dbReference type="InterPro" id="IPR001633">
    <property type="entry name" value="EAL_dom"/>
</dbReference>
<comment type="caution">
    <text evidence="8">The sequence shown here is derived from an EMBL/GenBank/DDBJ whole genome shotgun (WGS) entry which is preliminary data.</text>
</comment>
<feature type="domain" description="GGDEF" evidence="7">
    <location>
        <begin position="486"/>
        <end position="617"/>
    </location>
</feature>
<dbReference type="InterPro" id="IPR013656">
    <property type="entry name" value="PAS_4"/>
</dbReference>
<evidence type="ECO:0000259" key="4">
    <source>
        <dbReference type="PROSITE" id="PS50110"/>
    </source>
</evidence>
<dbReference type="NCBIfam" id="TIGR00254">
    <property type="entry name" value="GGDEF"/>
    <property type="match status" value="1"/>
</dbReference>
<dbReference type="SUPFAM" id="SSF55781">
    <property type="entry name" value="GAF domain-like"/>
    <property type="match status" value="1"/>
</dbReference>
<feature type="domain" description="PAS" evidence="5">
    <location>
        <begin position="328"/>
        <end position="373"/>
    </location>
</feature>
<accession>A0ABX0PAA8</accession>
<keyword evidence="2" id="KW-0418">Kinase</keyword>
<dbReference type="SMART" id="SM00091">
    <property type="entry name" value="PAS"/>
    <property type="match status" value="1"/>
</dbReference>
<dbReference type="PANTHER" id="PTHR44757">
    <property type="entry name" value="DIGUANYLATE CYCLASE DGCP"/>
    <property type="match status" value="1"/>
</dbReference>
<dbReference type="PROSITE" id="PS50883">
    <property type="entry name" value="EAL"/>
    <property type="match status" value="1"/>
</dbReference>
<dbReference type="CDD" id="cd01948">
    <property type="entry name" value="EAL"/>
    <property type="match status" value="1"/>
</dbReference>
<dbReference type="SUPFAM" id="SSF141868">
    <property type="entry name" value="EAL domain-like"/>
    <property type="match status" value="1"/>
</dbReference>
<sequence length="883" mass="95487">MTTHATEHSTRPYDILVAEDSPTQARHLAQLLAQDQDCPAHVRVAADGASALQAAREHVPHLVISDIAMPGMDGYMLCRALKDDPRLAAVPVLLFTRLTSLQDLVRSLEAGADGFVRKPYDDAQMRARVRRILHGRAAGNLAGPLDVMAEERRHIHELLVATHDEALRLNAELAAQGAELARTVDSLAIVGNIAAALNEAAGEGDVAHAALDHLLRVPSVAGAAIAALDADGVTRPLAQGGDVPGPHECGCAQDPTAGAAAVVCLPLQTGGRPLGLLHVRAAREGFAAEDRQLLASVAQQVALALERARLYTRAEALVAERTAALRSERNRLSAIVESAGTLVLQTDPDGRIVTFNRACEESLGCRARHALGRFYWDVVRGADDPDAMRRALAGLADGTPPPRLQGDWRTKAGRTRSIAWTHTQLRREDGTVECVLATGVDVTELRGAEQRLHYANNYDSVTGLPNRDLLRERLRRMKAEARDDGGILGFMLVRFGRMALIREALGPVAEQALLQEAGNRLREVAGPDFVARFSEGAFAFLLQRADAAELAPCARRLLAALGAPYTHDQEEFHLDPAIGIAVYPNDGVAYETLARGAETALRQAADGASQRCAFYRPELNSGANDRFKLENALRRALERDELELHYQPQIAVGGGIASAEALLRWRHPERGFVPPTEFVPLAEESDLILEIGEWVLEQVCDQLRTWHRAGVPVVPIAVNLSAHQFDDSILGTVRRVLDDCELAPELLELELTESASMADAGKSFALLAQLKDLGVRLAIDDFGTGYSNLNYLKRFPVDRLKLDRSFVHELETDADDLAIARAVIAMAHGLRLSVVAEGVETPGQLELLAGLGCDHVQGWLFSRAVPAPQFAALLARGAGQVPM</sequence>
<evidence type="ECO:0000259" key="5">
    <source>
        <dbReference type="PROSITE" id="PS50112"/>
    </source>
</evidence>
<reference evidence="8 9" key="1">
    <citation type="submission" date="2020-03" db="EMBL/GenBank/DDBJ databases">
        <title>Genome sequence of strain Massilia sp. TW-1.</title>
        <authorList>
            <person name="Chaudhary D.K."/>
        </authorList>
    </citation>
    <scope>NUCLEOTIDE SEQUENCE [LARGE SCALE GENOMIC DNA]</scope>
    <source>
        <strain evidence="8 9">TW-1</strain>
    </source>
</reference>
<evidence type="ECO:0000259" key="6">
    <source>
        <dbReference type="PROSITE" id="PS50883"/>
    </source>
</evidence>
<dbReference type="Gene3D" id="3.30.70.270">
    <property type="match status" value="1"/>
</dbReference>
<protein>
    <submittedName>
        <fullName evidence="8">EAL domain-containing protein</fullName>
    </submittedName>
</protein>
<feature type="modified residue" description="4-aspartylphosphate" evidence="3">
    <location>
        <position position="66"/>
    </location>
</feature>
<dbReference type="PROSITE" id="PS50112">
    <property type="entry name" value="PAS"/>
    <property type="match status" value="1"/>
</dbReference>
<evidence type="ECO:0000256" key="2">
    <source>
        <dbReference type="ARBA" id="ARBA00022777"/>
    </source>
</evidence>
<keyword evidence="9" id="KW-1185">Reference proteome</keyword>
<gene>
    <name evidence="8" type="ORF">HAV22_11370</name>
</gene>
<dbReference type="SUPFAM" id="SSF55785">
    <property type="entry name" value="PYP-like sensor domain (PAS domain)"/>
    <property type="match status" value="1"/>
</dbReference>
<dbReference type="InterPro" id="IPR000014">
    <property type="entry name" value="PAS"/>
</dbReference>
<dbReference type="InterPro" id="IPR035919">
    <property type="entry name" value="EAL_sf"/>
</dbReference>
<dbReference type="Gene3D" id="3.40.50.2300">
    <property type="match status" value="1"/>
</dbReference>
<proteinExistence type="predicted"/>
<dbReference type="SMART" id="SM00448">
    <property type="entry name" value="REC"/>
    <property type="match status" value="1"/>
</dbReference>
<dbReference type="InterPro" id="IPR029787">
    <property type="entry name" value="Nucleotide_cyclase"/>
</dbReference>
<dbReference type="InterPro" id="IPR003018">
    <property type="entry name" value="GAF"/>
</dbReference>
<dbReference type="SUPFAM" id="SSF52172">
    <property type="entry name" value="CheY-like"/>
    <property type="match status" value="1"/>
</dbReference>
<dbReference type="PROSITE" id="PS50110">
    <property type="entry name" value="RESPONSE_REGULATORY"/>
    <property type="match status" value="1"/>
</dbReference>
<keyword evidence="3" id="KW-0597">Phosphoprotein</keyword>
<dbReference type="InterPro" id="IPR000160">
    <property type="entry name" value="GGDEF_dom"/>
</dbReference>
<dbReference type="Gene3D" id="3.30.450.40">
    <property type="match status" value="1"/>
</dbReference>
<dbReference type="InterPro" id="IPR052155">
    <property type="entry name" value="Biofilm_reg_signaling"/>
</dbReference>
<dbReference type="InterPro" id="IPR029016">
    <property type="entry name" value="GAF-like_dom_sf"/>
</dbReference>
<keyword evidence="1" id="KW-0808">Transferase</keyword>
<evidence type="ECO:0000313" key="8">
    <source>
        <dbReference type="EMBL" id="NIA54230.1"/>
    </source>
</evidence>
<dbReference type="EMBL" id="JAAQOM010000006">
    <property type="protein sequence ID" value="NIA54230.1"/>
    <property type="molecule type" value="Genomic_DNA"/>
</dbReference>
<dbReference type="SMART" id="SM00065">
    <property type="entry name" value="GAF"/>
    <property type="match status" value="1"/>
</dbReference>
<dbReference type="CDD" id="cd00130">
    <property type="entry name" value="PAS"/>
    <property type="match status" value="1"/>
</dbReference>
<dbReference type="InterPro" id="IPR035965">
    <property type="entry name" value="PAS-like_dom_sf"/>
</dbReference>
<feature type="domain" description="Response regulatory" evidence="4">
    <location>
        <begin position="14"/>
        <end position="133"/>
    </location>
</feature>
<dbReference type="InterPro" id="IPR001789">
    <property type="entry name" value="Sig_transdc_resp-reg_receiver"/>
</dbReference>
<name>A0ABX0PAA8_9BURK</name>
<dbReference type="Pfam" id="PF08448">
    <property type="entry name" value="PAS_4"/>
    <property type="match status" value="1"/>
</dbReference>
<dbReference type="InterPro" id="IPR043128">
    <property type="entry name" value="Rev_trsase/Diguanyl_cyclase"/>
</dbReference>
<dbReference type="PROSITE" id="PS50887">
    <property type="entry name" value="GGDEF"/>
    <property type="match status" value="1"/>
</dbReference>
<evidence type="ECO:0000259" key="7">
    <source>
        <dbReference type="PROSITE" id="PS50887"/>
    </source>
</evidence>